<sequence>MSDRVLIENLRPGMTITRITQQNGPVAIQKSGLISSDSMIQGLAEMGVQEVEIDPDLTVELAPKITHQTPTQALLRGHHDTAAKAVASMDSSLSDQFNRSLFLPTVQSLPSVWQQYAKDFSLFAVIMIGGLGLGFTAGSAERWWPVLTASFSVPQATYSKVSPSEGNPAVVKDEPAAEQRAGLSQSEPPEQPTAKKASADEAVGEAIQPTQITAVSEPEEKAVTLQTKSEPAYEGKVLNERVSNSVDVSPELLAKFNEAVKALDTENASQTQPPPSRVNVHSDVPRVDQLPVKLLTRLPSMNFSAHMYASNPRDRWVRVNGKQLGEGDWITDRVQIVNIEGQRVILNFEDELFSMAALTDW</sequence>
<evidence type="ECO:0000259" key="3">
    <source>
        <dbReference type="Pfam" id="PF16537"/>
    </source>
</evidence>
<feature type="domain" description="Type II secretion system protein GspB C-terminal" evidence="3">
    <location>
        <begin position="298"/>
        <end position="357"/>
    </location>
</feature>
<comment type="caution">
    <text evidence="4">The sequence shown here is derived from an EMBL/GenBank/DDBJ whole genome shotgun (WGS) entry which is preliminary data.</text>
</comment>
<feature type="domain" description="DUF3391" evidence="2">
    <location>
        <begin position="5"/>
        <end position="70"/>
    </location>
</feature>
<evidence type="ECO:0000256" key="1">
    <source>
        <dbReference type="SAM" id="MobiDB-lite"/>
    </source>
</evidence>
<protein>
    <submittedName>
        <fullName evidence="4">General secretion pathway protein GspB</fullName>
    </submittedName>
</protein>
<proteinExistence type="predicted"/>
<keyword evidence="5" id="KW-1185">Reference proteome</keyword>
<dbReference type="RefSeq" id="WP_265615643.1">
    <property type="nucleotide sequence ID" value="NZ_JAPFRD010000002.1"/>
</dbReference>
<feature type="region of interest" description="Disordered" evidence="1">
    <location>
        <begin position="158"/>
        <end position="204"/>
    </location>
</feature>
<evidence type="ECO:0000259" key="2">
    <source>
        <dbReference type="Pfam" id="PF11871"/>
    </source>
</evidence>
<dbReference type="Pfam" id="PF11871">
    <property type="entry name" value="DUF3391"/>
    <property type="match status" value="1"/>
</dbReference>
<dbReference type="InterPro" id="IPR021812">
    <property type="entry name" value="DUF3391"/>
</dbReference>
<reference evidence="4" key="1">
    <citation type="submission" date="2022-11" db="EMBL/GenBank/DDBJ databases">
        <title>Alteromonas sp. nov., isolated from sea water of the Qingdao.</title>
        <authorList>
            <person name="Wang Q."/>
        </authorList>
    </citation>
    <scope>NUCLEOTIDE SEQUENCE</scope>
    <source>
        <strain evidence="4">ASW11-7</strain>
    </source>
</reference>
<dbReference type="Proteomes" id="UP001142810">
    <property type="component" value="Unassembled WGS sequence"/>
</dbReference>
<gene>
    <name evidence="4" type="ORF">OPS25_00290</name>
</gene>
<evidence type="ECO:0000313" key="5">
    <source>
        <dbReference type="Proteomes" id="UP001142810"/>
    </source>
</evidence>
<evidence type="ECO:0000313" key="4">
    <source>
        <dbReference type="EMBL" id="MCW8106938.1"/>
    </source>
</evidence>
<name>A0ABT3P2F0_9ALTE</name>
<organism evidence="4 5">
    <name type="scientific">Alteromonas aquimaris</name>
    <dbReference type="NCBI Taxonomy" id="2998417"/>
    <lineage>
        <taxon>Bacteria</taxon>
        <taxon>Pseudomonadati</taxon>
        <taxon>Pseudomonadota</taxon>
        <taxon>Gammaproteobacteria</taxon>
        <taxon>Alteromonadales</taxon>
        <taxon>Alteromonadaceae</taxon>
        <taxon>Alteromonas/Salinimonas group</taxon>
        <taxon>Alteromonas</taxon>
    </lineage>
</organism>
<accession>A0ABT3P2F0</accession>
<dbReference type="InterPro" id="IPR032389">
    <property type="entry name" value="GspB_C"/>
</dbReference>
<dbReference type="EMBL" id="JAPFRD010000002">
    <property type="protein sequence ID" value="MCW8106938.1"/>
    <property type="molecule type" value="Genomic_DNA"/>
</dbReference>
<dbReference type="Pfam" id="PF16537">
    <property type="entry name" value="T2SSB"/>
    <property type="match status" value="1"/>
</dbReference>